<dbReference type="OrthoDB" id="10003241at2"/>
<accession>A0A1N7KRC5</accession>
<keyword evidence="1" id="KW-0472">Membrane</keyword>
<dbReference type="Proteomes" id="UP000185639">
    <property type="component" value="Unassembled WGS sequence"/>
</dbReference>
<protein>
    <submittedName>
        <fullName evidence="2">Uncharacterized protein</fullName>
    </submittedName>
</protein>
<gene>
    <name evidence="2" type="ORF">SAMN05421686_10351</name>
</gene>
<dbReference type="RefSeq" id="WP_076514605.1">
    <property type="nucleotide sequence ID" value="NZ_FTOH01000003.1"/>
</dbReference>
<dbReference type="AlphaFoldDB" id="A0A1N7KRC5"/>
<feature type="transmembrane region" description="Helical" evidence="1">
    <location>
        <begin position="28"/>
        <end position="45"/>
    </location>
</feature>
<evidence type="ECO:0000313" key="2">
    <source>
        <dbReference type="EMBL" id="SIS64107.1"/>
    </source>
</evidence>
<proteinExistence type="predicted"/>
<reference evidence="3" key="1">
    <citation type="submission" date="2017-01" db="EMBL/GenBank/DDBJ databases">
        <authorList>
            <person name="Varghese N."/>
            <person name="Submissions S."/>
        </authorList>
    </citation>
    <scope>NUCLEOTIDE SEQUENCE [LARGE SCALE GENOMIC DNA]</scope>
    <source>
        <strain evidence="3">DSM 24913</strain>
    </source>
</reference>
<organism evidence="2 3">
    <name type="scientific">Thalassolituus maritimus</name>
    <dbReference type="NCBI Taxonomy" id="484498"/>
    <lineage>
        <taxon>Bacteria</taxon>
        <taxon>Pseudomonadati</taxon>
        <taxon>Pseudomonadota</taxon>
        <taxon>Gammaproteobacteria</taxon>
        <taxon>Oceanospirillales</taxon>
        <taxon>Oceanospirillaceae</taxon>
        <taxon>Thalassolituus</taxon>
    </lineage>
</organism>
<evidence type="ECO:0000313" key="3">
    <source>
        <dbReference type="Proteomes" id="UP000185639"/>
    </source>
</evidence>
<keyword evidence="3" id="KW-1185">Reference proteome</keyword>
<dbReference type="EMBL" id="FTOH01000003">
    <property type="protein sequence ID" value="SIS64107.1"/>
    <property type="molecule type" value="Genomic_DNA"/>
</dbReference>
<evidence type="ECO:0000256" key="1">
    <source>
        <dbReference type="SAM" id="Phobius"/>
    </source>
</evidence>
<name>A0A1N7KRC5_9GAMM</name>
<dbReference type="STRING" id="484498.SAMN05421686_10351"/>
<keyword evidence="1" id="KW-0812">Transmembrane</keyword>
<keyword evidence="1" id="KW-1133">Transmembrane helix</keyword>
<sequence>MHFLKLALVASGAASIFMLHKVIVNNNIPLAALFLVVPFIIFAVVQLRRTVRCQECGISPFEDGFDDPDRVLPVKFDYTRIGSGPIFRFYKLQLRLGMGTCAACTKNIREQTKPRG</sequence>